<dbReference type="Proteomes" id="UP000664857">
    <property type="component" value="Unassembled WGS sequence"/>
</dbReference>
<dbReference type="InterPro" id="IPR019931">
    <property type="entry name" value="LPXTG_anchor"/>
</dbReference>
<accession>A0ABS3HUL0</accession>
<evidence type="ECO:0000313" key="8">
    <source>
        <dbReference type="EMBL" id="MBO0476526.1"/>
    </source>
</evidence>
<feature type="compositionally biased region" description="Basic and acidic residues" evidence="5">
    <location>
        <begin position="37"/>
        <end position="50"/>
    </location>
</feature>
<proteinExistence type="predicted"/>
<keyword evidence="4" id="KW-0572">Peptidoglycan-anchor</keyword>
<organism evidence="8 9">
    <name type="scientific">Candidatus Vagococcus giribetii</name>
    <dbReference type="NCBI Taxonomy" id="2230876"/>
    <lineage>
        <taxon>Bacteria</taxon>
        <taxon>Bacillati</taxon>
        <taxon>Bacillota</taxon>
        <taxon>Bacilli</taxon>
        <taxon>Lactobacillales</taxon>
        <taxon>Enterococcaceae</taxon>
        <taxon>Vagococcus</taxon>
    </lineage>
</organism>
<evidence type="ECO:0000256" key="5">
    <source>
        <dbReference type="SAM" id="MobiDB-lite"/>
    </source>
</evidence>
<feature type="compositionally biased region" description="Polar residues" evidence="5">
    <location>
        <begin position="26"/>
        <end position="36"/>
    </location>
</feature>
<evidence type="ECO:0000256" key="2">
    <source>
        <dbReference type="ARBA" id="ARBA00022525"/>
    </source>
</evidence>
<gene>
    <name evidence="8" type="ORF">DOK76_05555</name>
</gene>
<keyword evidence="9" id="KW-1185">Reference proteome</keyword>
<name>A0ABS3HUL0_9ENTE</name>
<feature type="signal peptide" evidence="6">
    <location>
        <begin position="1"/>
        <end position="26"/>
    </location>
</feature>
<protein>
    <submittedName>
        <fullName evidence="8">LPXTG cell wall anchor domain-containing protein</fullName>
    </submittedName>
</protein>
<keyword evidence="1" id="KW-0134">Cell wall</keyword>
<evidence type="ECO:0000259" key="7">
    <source>
        <dbReference type="Pfam" id="PF00746"/>
    </source>
</evidence>
<feature type="region of interest" description="Disordered" evidence="5">
    <location>
        <begin position="248"/>
        <end position="293"/>
    </location>
</feature>
<keyword evidence="2" id="KW-0964">Secreted</keyword>
<keyword evidence="3 6" id="KW-0732">Signal</keyword>
<evidence type="ECO:0000256" key="3">
    <source>
        <dbReference type="ARBA" id="ARBA00022729"/>
    </source>
</evidence>
<dbReference type="NCBIfam" id="TIGR01167">
    <property type="entry name" value="LPXTG_anchor"/>
    <property type="match status" value="1"/>
</dbReference>
<evidence type="ECO:0000256" key="6">
    <source>
        <dbReference type="SAM" id="SignalP"/>
    </source>
</evidence>
<reference evidence="8 9" key="1">
    <citation type="submission" date="2021-03" db="EMBL/GenBank/DDBJ databases">
        <title>Enterococcal diversity collection.</title>
        <authorList>
            <person name="Gilmore M.S."/>
            <person name="Schwartzman J."/>
            <person name="Van Tyne D."/>
            <person name="Martin M."/>
            <person name="Earl A.M."/>
            <person name="Manson A.L."/>
            <person name="Straub T."/>
            <person name="Salamzade R."/>
            <person name="Saavedra J."/>
            <person name="Lebreton F."/>
            <person name="Prichula J."/>
            <person name="Schaufler K."/>
            <person name="Gaca A."/>
            <person name="Sgardioli B."/>
            <person name="Wagenaar J."/>
            <person name="Strong T."/>
        </authorList>
    </citation>
    <scope>NUCLEOTIDE SEQUENCE [LARGE SCALE GENOMIC DNA]</scope>
    <source>
        <strain evidence="8 9">DIV0080</strain>
    </source>
</reference>
<feature type="domain" description="Gram-positive cocci surface proteins LPxTG" evidence="7">
    <location>
        <begin position="282"/>
        <end position="319"/>
    </location>
</feature>
<evidence type="ECO:0000313" key="9">
    <source>
        <dbReference type="Proteomes" id="UP000664857"/>
    </source>
</evidence>
<dbReference type="RefSeq" id="WP_206965592.1">
    <property type="nucleotide sequence ID" value="NZ_JAFLVX010000015.1"/>
</dbReference>
<comment type="caution">
    <text evidence="8">The sequence shown here is derived from an EMBL/GenBank/DDBJ whole genome shotgun (WGS) entry which is preliminary data.</text>
</comment>
<feature type="chain" id="PRO_5046777840" evidence="6">
    <location>
        <begin position="27"/>
        <end position="320"/>
    </location>
</feature>
<feature type="compositionally biased region" description="Basic and acidic residues" evidence="5">
    <location>
        <begin position="283"/>
        <end position="293"/>
    </location>
</feature>
<evidence type="ECO:0000256" key="4">
    <source>
        <dbReference type="ARBA" id="ARBA00023088"/>
    </source>
</evidence>
<evidence type="ECO:0000256" key="1">
    <source>
        <dbReference type="ARBA" id="ARBA00022512"/>
    </source>
</evidence>
<dbReference type="EMBL" id="JAFLVX010000015">
    <property type="protein sequence ID" value="MBO0476526.1"/>
    <property type="molecule type" value="Genomic_DNA"/>
</dbReference>
<dbReference type="Pfam" id="PF00746">
    <property type="entry name" value="Gram_pos_anchor"/>
    <property type="match status" value="1"/>
</dbReference>
<feature type="compositionally biased region" description="Polar residues" evidence="5">
    <location>
        <begin position="51"/>
        <end position="65"/>
    </location>
</feature>
<feature type="compositionally biased region" description="Low complexity" evidence="5">
    <location>
        <begin position="255"/>
        <end position="271"/>
    </location>
</feature>
<feature type="region of interest" description="Disordered" evidence="5">
    <location>
        <begin position="26"/>
        <end position="76"/>
    </location>
</feature>
<sequence>MKKNINWLILSGLMLSMSLYGMTASAEDTSTEPANQEQKEVATEDTKLNDITESTTTESLDSNSSNEKETTDASKVVETIDKAIGEKKGEDVPVDSKPRPSIIRDELLSQDYGITKDELDKYTDEQLENTMTLFTRYNYDITGMDYGAYARLLTTLYVDKTVNIENALTQLSFDPASFNSYADMIPQVEQLQVYLKTLYPVNSTFLPGVSMTNEQLIVKLKKLQVIEDEAKANGQTLPFGRIAGLLQSDTDDSSDSSSTDSTTSESTTTSTQKDKVTPTSSSNKKDGSLPKTGEKQNELVLATLGLFSILGASYVLSKKS</sequence>